<dbReference type="PANTHER" id="PTHR24393">
    <property type="entry name" value="ZINC FINGER PROTEIN"/>
    <property type="match status" value="1"/>
</dbReference>
<dbReference type="GO" id="GO:0008270">
    <property type="term" value="F:zinc ion binding"/>
    <property type="evidence" value="ECO:0007669"/>
    <property type="project" value="UniProtKB-KW"/>
</dbReference>
<evidence type="ECO:0000259" key="11">
    <source>
        <dbReference type="PROSITE" id="PS50157"/>
    </source>
</evidence>
<dbReference type="GO" id="GO:0000978">
    <property type="term" value="F:RNA polymerase II cis-regulatory region sequence-specific DNA binding"/>
    <property type="evidence" value="ECO:0007669"/>
    <property type="project" value="TreeGrafter"/>
</dbReference>
<dbReference type="SUPFAM" id="SSF57667">
    <property type="entry name" value="beta-beta-alpha zinc fingers"/>
    <property type="match status" value="3"/>
</dbReference>
<evidence type="ECO:0000313" key="12">
    <source>
        <dbReference type="EMBL" id="GMM50400.1"/>
    </source>
</evidence>
<dbReference type="FunFam" id="3.30.160.60:FF:001289">
    <property type="entry name" value="Zinc finger protein 574"/>
    <property type="match status" value="1"/>
</dbReference>
<dbReference type="EMBL" id="BTGC01000003">
    <property type="protein sequence ID" value="GMM50400.1"/>
    <property type="molecule type" value="Genomic_DNA"/>
</dbReference>
<protein>
    <submittedName>
        <fullName evidence="12">Pzf1 protein</fullName>
    </submittedName>
</protein>
<dbReference type="FunFam" id="3.30.160.60:FF:001498">
    <property type="entry name" value="Zinc finger protein 404"/>
    <property type="match status" value="1"/>
</dbReference>
<feature type="domain" description="C2H2-type" evidence="11">
    <location>
        <begin position="136"/>
        <end position="163"/>
    </location>
</feature>
<sequence>MSEKGNQFPRPGTQVNISGIGEDTEEPIDDSALYHTVPVPEIPHEHGHVHVPSNTRPAVVSAVHDNNDTGAGLHDQNILHAPVAQHRNKNRRVMVNERIGQPQPQRTFDCKYCGWRFSLKGNLLAHVRRHTGEKPYECEICHRKFTQSSLLTVHMRTHTGEKPFKCDSCGRTFSRSGNLHTHVRTHNDEKPYECAFCHKQFSQRVNMELHTRVHTGVKPYRCGVCDRAFTSCSNMRRHWRQIHPAFPEPALGTTHLQNGMPEKALYNVDVMRMPQNYRQSPETQTNMQPHLTQQITHSRTDLQPLIRENHDAIYAPMLAANSISNGMNSNMGGQYTIDTSMSQMNHYSRAPQIPVQVPQSMQPMPLVATEEYDPAIKEEEARVTAAAVVRRNGN</sequence>
<proteinExistence type="predicted"/>
<feature type="domain" description="C2H2-type" evidence="11">
    <location>
        <begin position="220"/>
        <end position="243"/>
    </location>
</feature>
<dbReference type="Gene3D" id="3.30.160.60">
    <property type="entry name" value="Classic Zinc Finger"/>
    <property type="match status" value="5"/>
</dbReference>
<keyword evidence="8" id="KW-0539">Nucleus</keyword>
<dbReference type="InterPro" id="IPR013087">
    <property type="entry name" value="Znf_C2H2_type"/>
</dbReference>
<gene>
    <name evidence="12" type="ORF">DASB73_013580</name>
</gene>
<dbReference type="GO" id="GO:0001228">
    <property type="term" value="F:DNA-binding transcription activator activity, RNA polymerase II-specific"/>
    <property type="evidence" value="ECO:0007669"/>
    <property type="project" value="TreeGrafter"/>
</dbReference>
<feature type="region of interest" description="Disordered" evidence="10">
    <location>
        <begin position="1"/>
        <end position="21"/>
    </location>
</feature>
<evidence type="ECO:0000256" key="10">
    <source>
        <dbReference type="SAM" id="MobiDB-lite"/>
    </source>
</evidence>
<evidence type="ECO:0000256" key="5">
    <source>
        <dbReference type="ARBA" id="ARBA00022833"/>
    </source>
</evidence>
<evidence type="ECO:0000256" key="9">
    <source>
        <dbReference type="PROSITE-ProRule" id="PRU00042"/>
    </source>
</evidence>
<organism evidence="12 13">
    <name type="scientific">Starmerella bacillaris</name>
    <name type="common">Yeast</name>
    <name type="synonym">Candida zemplinina</name>
    <dbReference type="NCBI Taxonomy" id="1247836"/>
    <lineage>
        <taxon>Eukaryota</taxon>
        <taxon>Fungi</taxon>
        <taxon>Dikarya</taxon>
        <taxon>Ascomycota</taxon>
        <taxon>Saccharomycotina</taxon>
        <taxon>Dipodascomycetes</taxon>
        <taxon>Dipodascales</taxon>
        <taxon>Trichomonascaceae</taxon>
        <taxon>Starmerella</taxon>
    </lineage>
</organism>
<dbReference type="FunFam" id="3.30.160.60:FF:000557">
    <property type="entry name" value="zinc finger and SCAN domain-containing protein 29"/>
    <property type="match status" value="1"/>
</dbReference>
<dbReference type="SMART" id="SM00355">
    <property type="entry name" value="ZnF_C2H2"/>
    <property type="match status" value="5"/>
</dbReference>
<keyword evidence="2" id="KW-0479">Metal-binding</keyword>
<dbReference type="Pfam" id="PF00096">
    <property type="entry name" value="zf-C2H2"/>
    <property type="match status" value="5"/>
</dbReference>
<keyword evidence="13" id="KW-1185">Reference proteome</keyword>
<dbReference type="InterPro" id="IPR036236">
    <property type="entry name" value="Znf_C2H2_sf"/>
</dbReference>
<evidence type="ECO:0000256" key="6">
    <source>
        <dbReference type="ARBA" id="ARBA00023015"/>
    </source>
</evidence>
<evidence type="ECO:0000313" key="13">
    <source>
        <dbReference type="Proteomes" id="UP001362899"/>
    </source>
</evidence>
<feature type="domain" description="C2H2-type" evidence="11">
    <location>
        <begin position="108"/>
        <end position="135"/>
    </location>
</feature>
<comment type="subcellular location">
    <subcellularLocation>
        <location evidence="1">Nucleus</location>
    </subcellularLocation>
</comment>
<reference evidence="12 13" key="1">
    <citation type="journal article" date="2023" name="Elife">
        <title>Identification of key yeast species and microbe-microbe interactions impacting larval growth of Drosophila in the wild.</title>
        <authorList>
            <person name="Mure A."/>
            <person name="Sugiura Y."/>
            <person name="Maeda R."/>
            <person name="Honda K."/>
            <person name="Sakurai N."/>
            <person name="Takahashi Y."/>
            <person name="Watada M."/>
            <person name="Katoh T."/>
            <person name="Gotoh A."/>
            <person name="Gotoh Y."/>
            <person name="Taniguchi I."/>
            <person name="Nakamura K."/>
            <person name="Hayashi T."/>
            <person name="Katayama T."/>
            <person name="Uemura T."/>
            <person name="Hattori Y."/>
        </authorList>
    </citation>
    <scope>NUCLEOTIDE SEQUENCE [LARGE SCALE GENOMIC DNA]</scope>
    <source>
        <strain evidence="12 13">SB-73</strain>
    </source>
</reference>
<feature type="domain" description="C2H2-type" evidence="11">
    <location>
        <begin position="164"/>
        <end position="191"/>
    </location>
</feature>
<keyword evidence="6" id="KW-0805">Transcription regulation</keyword>
<evidence type="ECO:0000256" key="1">
    <source>
        <dbReference type="ARBA" id="ARBA00004123"/>
    </source>
</evidence>
<comment type="caution">
    <text evidence="12">The sequence shown here is derived from an EMBL/GenBank/DDBJ whole genome shotgun (WGS) entry which is preliminary data.</text>
</comment>
<name>A0AAV5RG82_STABA</name>
<keyword evidence="3" id="KW-0677">Repeat</keyword>
<evidence type="ECO:0000256" key="8">
    <source>
        <dbReference type="ARBA" id="ARBA00023242"/>
    </source>
</evidence>
<feature type="domain" description="C2H2-type" evidence="11">
    <location>
        <begin position="192"/>
        <end position="219"/>
    </location>
</feature>
<evidence type="ECO:0000256" key="2">
    <source>
        <dbReference type="ARBA" id="ARBA00022723"/>
    </source>
</evidence>
<keyword evidence="4 9" id="KW-0863">Zinc-finger</keyword>
<evidence type="ECO:0000256" key="7">
    <source>
        <dbReference type="ARBA" id="ARBA00023163"/>
    </source>
</evidence>
<dbReference type="PROSITE" id="PS50157">
    <property type="entry name" value="ZINC_FINGER_C2H2_2"/>
    <property type="match status" value="5"/>
</dbReference>
<dbReference type="FunFam" id="3.30.160.60:FF:001158">
    <property type="entry name" value="zinc finger protein 22"/>
    <property type="match status" value="1"/>
</dbReference>
<dbReference type="Proteomes" id="UP001362899">
    <property type="component" value="Unassembled WGS sequence"/>
</dbReference>
<keyword evidence="5" id="KW-0862">Zinc</keyword>
<dbReference type="GO" id="GO:0005634">
    <property type="term" value="C:nucleus"/>
    <property type="evidence" value="ECO:0007669"/>
    <property type="project" value="UniProtKB-SubCell"/>
</dbReference>
<evidence type="ECO:0000256" key="4">
    <source>
        <dbReference type="ARBA" id="ARBA00022771"/>
    </source>
</evidence>
<dbReference type="AlphaFoldDB" id="A0AAV5RG82"/>
<dbReference type="PANTHER" id="PTHR24393:SF34">
    <property type="entry name" value="PR_SET DOMAIN 13"/>
    <property type="match status" value="1"/>
</dbReference>
<keyword evidence="7" id="KW-0804">Transcription</keyword>
<evidence type="ECO:0000256" key="3">
    <source>
        <dbReference type="ARBA" id="ARBA00022737"/>
    </source>
</evidence>
<accession>A0AAV5RG82</accession>
<dbReference type="PROSITE" id="PS00028">
    <property type="entry name" value="ZINC_FINGER_C2H2_1"/>
    <property type="match status" value="5"/>
</dbReference>